<dbReference type="AlphaFoldDB" id="A0AAN6DMY8"/>
<feature type="region of interest" description="Disordered" evidence="1">
    <location>
        <begin position="1"/>
        <end position="57"/>
    </location>
</feature>
<feature type="compositionally biased region" description="Basic and acidic residues" evidence="1">
    <location>
        <begin position="27"/>
        <end position="40"/>
    </location>
</feature>
<evidence type="ECO:0000313" key="2">
    <source>
        <dbReference type="EMBL" id="KAI1608298.1"/>
    </source>
</evidence>
<comment type="caution">
    <text evidence="2">The sequence shown here is derived from an EMBL/GenBank/DDBJ whole genome shotgun (WGS) entry which is preliminary data.</text>
</comment>
<protein>
    <submittedName>
        <fullName evidence="2">Uncharacterized protein</fullName>
    </submittedName>
</protein>
<proteinExistence type="predicted"/>
<accession>A0AAN6DMY8</accession>
<reference evidence="2" key="1">
    <citation type="journal article" date="2022" name="bioRxiv">
        <title>Deciphering the potential niche of two novel black yeast fungi from a biological soil crust based on their genomes, phenotypes, and melanin regulation.</title>
        <authorList>
            <consortium name="DOE Joint Genome Institute"/>
            <person name="Carr E.C."/>
            <person name="Barton Q."/>
            <person name="Grambo S."/>
            <person name="Sullivan M."/>
            <person name="Renfro C.M."/>
            <person name="Kuo A."/>
            <person name="Pangilinan J."/>
            <person name="Lipzen A."/>
            <person name="Keymanesh K."/>
            <person name="Savage E."/>
            <person name="Barry K."/>
            <person name="Grigoriev I.V."/>
            <person name="Riekhof W.R."/>
            <person name="Harris S.S."/>
        </authorList>
    </citation>
    <scope>NUCLEOTIDE SEQUENCE</scope>
    <source>
        <strain evidence="2">JF 03-4F</strain>
    </source>
</reference>
<organism evidence="2 3">
    <name type="scientific">Exophiala viscosa</name>
    <dbReference type="NCBI Taxonomy" id="2486360"/>
    <lineage>
        <taxon>Eukaryota</taxon>
        <taxon>Fungi</taxon>
        <taxon>Dikarya</taxon>
        <taxon>Ascomycota</taxon>
        <taxon>Pezizomycotina</taxon>
        <taxon>Eurotiomycetes</taxon>
        <taxon>Chaetothyriomycetidae</taxon>
        <taxon>Chaetothyriales</taxon>
        <taxon>Herpotrichiellaceae</taxon>
        <taxon>Exophiala</taxon>
    </lineage>
</organism>
<gene>
    <name evidence="2" type="ORF">EDD36DRAFT_423719</name>
</gene>
<dbReference type="EMBL" id="MU404364">
    <property type="protein sequence ID" value="KAI1608298.1"/>
    <property type="molecule type" value="Genomic_DNA"/>
</dbReference>
<dbReference type="Proteomes" id="UP001203852">
    <property type="component" value="Unassembled WGS sequence"/>
</dbReference>
<evidence type="ECO:0000313" key="3">
    <source>
        <dbReference type="Proteomes" id="UP001203852"/>
    </source>
</evidence>
<sequence>MAPKKKPSAFKGVGRTIGGRVVKPKGKKAEAERQEAEYRPYEQPADECDPADKEETPAKIDQAEIQELLDGCQQYWTDDSDAEESVKPEVRRELERRLNEMNKSDVIMDKVESNTQRRKELFGSIIQKFSKQDKTTKVVDANEMNNAIKDPAKTFNFVPCLNGTYTKHADGSFDEVAASKNIYPCGCRVCRHRRKNNAKKRHGTLRSGKTF</sequence>
<name>A0AAN6DMY8_9EURO</name>
<keyword evidence="3" id="KW-1185">Reference proteome</keyword>
<evidence type="ECO:0000256" key="1">
    <source>
        <dbReference type="SAM" id="MobiDB-lite"/>
    </source>
</evidence>